<feature type="region of interest" description="Disordered" evidence="7">
    <location>
        <begin position="245"/>
        <end position="269"/>
    </location>
</feature>
<evidence type="ECO:0000256" key="3">
    <source>
        <dbReference type="ARBA" id="ARBA00023134"/>
    </source>
</evidence>
<dbReference type="GO" id="GO:0031683">
    <property type="term" value="F:G-protein beta/gamma-subunit complex binding"/>
    <property type="evidence" value="ECO:0007669"/>
    <property type="project" value="InterPro"/>
</dbReference>
<dbReference type="GO" id="GO:0003924">
    <property type="term" value="F:GTPase activity"/>
    <property type="evidence" value="ECO:0007669"/>
    <property type="project" value="InterPro"/>
</dbReference>
<dbReference type="KEGG" id="cput:CONPUDRAFT_84587"/>
<feature type="region of interest" description="Disordered" evidence="7">
    <location>
        <begin position="1"/>
        <end position="43"/>
    </location>
</feature>
<feature type="compositionally biased region" description="Basic and acidic residues" evidence="7">
    <location>
        <begin position="24"/>
        <end position="43"/>
    </location>
</feature>
<dbReference type="InterPro" id="IPR027417">
    <property type="entry name" value="P-loop_NTPase"/>
</dbReference>
<protein>
    <submittedName>
        <fullName evidence="8">G-alpha-domain-containing protein</fullName>
    </submittedName>
</protein>
<dbReference type="Gene3D" id="1.10.400.10">
    <property type="entry name" value="GI Alpha 1, domain 2-like"/>
    <property type="match status" value="1"/>
</dbReference>
<sequence>MVRVSTSTDDPLTLLMMPPPNESPEERAVREQAEADAQARSDAIDAQIEKDRAAMKRRKKAVKVLLLGQSESGKSATLKNFQMQYAPAEWAAERASWRAVIQLNLIRSVLRMLDALVREMQAASGSPHSPADYLSDSDGEAISSSSRPHPHFAFTDKHRLLKLRLGPLRRVQEDLMRRLGPGSAEVTSGGSALAVPWSKDGRPSSAGGGGRGRSASSPRDEERRQSHEFGVSSTNGWKSALEKIKWGSSGSSGSNGDGAAAQGAQRRREIELDETTDVIVGCKEDMKVLWEDPVVREVLAQRRKRIEDSPGFFLDDIDRVACKDYEPNDEDVVRARLRTVGVQTYQFTIEKGRAAGQDWLMYDVGGTRSSRTAWATFFDDMDAIIFLSPLSCFDEKLREQRKVNRLEDSYLLWRAVCENRVLARTQIILFLNKVDRLQAKLARGVQVREYITSYGDRANDAQTAMKYFQTHFRDIMKEVSPHPRPFFAHFTSVVNTSQTAVTLNAVEESILRTHLRGADLL</sequence>
<dbReference type="GO" id="GO:0005525">
    <property type="term" value="F:GTP binding"/>
    <property type="evidence" value="ECO:0007669"/>
    <property type="project" value="UniProtKB-KW"/>
</dbReference>
<dbReference type="SUPFAM" id="SSF47895">
    <property type="entry name" value="Transducin (alpha subunit), insertion domain"/>
    <property type="match status" value="1"/>
</dbReference>
<evidence type="ECO:0000256" key="6">
    <source>
        <dbReference type="PIRSR" id="PIRSR601019-2"/>
    </source>
</evidence>
<evidence type="ECO:0000256" key="5">
    <source>
        <dbReference type="PIRSR" id="PIRSR601019-1"/>
    </source>
</evidence>
<dbReference type="GeneID" id="19210798"/>
<dbReference type="SMART" id="SM00275">
    <property type="entry name" value="G_alpha"/>
    <property type="match status" value="1"/>
</dbReference>
<dbReference type="Gene3D" id="3.40.50.300">
    <property type="entry name" value="P-loop containing nucleotide triphosphate hydrolases"/>
    <property type="match status" value="2"/>
</dbReference>
<dbReference type="GO" id="GO:0005834">
    <property type="term" value="C:heterotrimeric G-protein complex"/>
    <property type="evidence" value="ECO:0007669"/>
    <property type="project" value="TreeGrafter"/>
</dbReference>
<feature type="binding site" evidence="6">
    <location>
        <position position="339"/>
    </location>
    <ligand>
        <name>Mg(2+)</name>
        <dbReference type="ChEBI" id="CHEBI:18420"/>
    </ligand>
</feature>
<keyword evidence="3 5" id="KW-0342">GTP-binding</keyword>
<feature type="region of interest" description="Disordered" evidence="7">
    <location>
        <begin position="122"/>
        <end position="150"/>
    </location>
</feature>
<feature type="compositionally biased region" description="Basic and acidic residues" evidence="7">
    <location>
        <begin position="218"/>
        <end position="227"/>
    </location>
</feature>
<evidence type="ECO:0000313" key="8">
    <source>
        <dbReference type="EMBL" id="EIW76610.1"/>
    </source>
</evidence>
<dbReference type="InterPro" id="IPR011025">
    <property type="entry name" value="GproteinA_insert"/>
</dbReference>
<evidence type="ECO:0000256" key="4">
    <source>
        <dbReference type="ARBA" id="ARBA00023224"/>
    </source>
</evidence>
<dbReference type="InterPro" id="IPR001019">
    <property type="entry name" value="Gprotein_alpha_su"/>
</dbReference>
<evidence type="ECO:0000256" key="1">
    <source>
        <dbReference type="ARBA" id="ARBA00022723"/>
    </source>
</evidence>
<keyword evidence="1 6" id="KW-0479">Metal-binding</keyword>
<dbReference type="GO" id="GO:0046872">
    <property type="term" value="F:metal ion binding"/>
    <property type="evidence" value="ECO:0007669"/>
    <property type="project" value="UniProtKB-KW"/>
</dbReference>
<feature type="compositionally biased region" description="Low complexity" evidence="7">
    <location>
        <begin position="247"/>
        <end position="264"/>
    </location>
</feature>
<keyword evidence="4" id="KW-0807">Transducer</keyword>
<dbReference type="GO" id="GO:0005737">
    <property type="term" value="C:cytoplasm"/>
    <property type="evidence" value="ECO:0007669"/>
    <property type="project" value="TreeGrafter"/>
</dbReference>
<organism evidence="8 9">
    <name type="scientific">Coniophora puteana (strain RWD-64-598)</name>
    <name type="common">Brown rot fungus</name>
    <dbReference type="NCBI Taxonomy" id="741705"/>
    <lineage>
        <taxon>Eukaryota</taxon>
        <taxon>Fungi</taxon>
        <taxon>Dikarya</taxon>
        <taxon>Basidiomycota</taxon>
        <taxon>Agaricomycotina</taxon>
        <taxon>Agaricomycetes</taxon>
        <taxon>Agaricomycetidae</taxon>
        <taxon>Boletales</taxon>
        <taxon>Coniophorineae</taxon>
        <taxon>Coniophoraceae</taxon>
        <taxon>Coniophora</taxon>
    </lineage>
</organism>
<dbReference type="SUPFAM" id="SSF52540">
    <property type="entry name" value="P-loop containing nucleoside triphosphate hydrolases"/>
    <property type="match status" value="1"/>
</dbReference>
<proteinExistence type="predicted"/>
<dbReference type="PRINTS" id="PR00318">
    <property type="entry name" value="GPROTEINA"/>
</dbReference>
<dbReference type="AlphaFoldDB" id="A0A5M3MCN5"/>
<dbReference type="PROSITE" id="PS51882">
    <property type="entry name" value="G_ALPHA"/>
    <property type="match status" value="1"/>
</dbReference>
<name>A0A5M3MCN5_CONPW</name>
<feature type="region of interest" description="Disordered" evidence="7">
    <location>
        <begin position="180"/>
        <end position="233"/>
    </location>
</feature>
<accession>A0A5M3MCN5</accession>
<dbReference type="FunFam" id="3.40.50.300:FF:000692">
    <property type="entry name" value="Guanine nucleotide-binding protein subunit alpha"/>
    <property type="match status" value="1"/>
</dbReference>
<dbReference type="Pfam" id="PF00503">
    <property type="entry name" value="G-alpha"/>
    <property type="match status" value="1"/>
</dbReference>
<gene>
    <name evidence="8" type="ORF">CONPUDRAFT_84587</name>
</gene>
<dbReference type="OMA" id="AGCAEDM"/>
<dbReference type="Proteomes" id="UP000053558">
    <property type="component" value="Unassembled WGS sequence"/>
</dbReference>
<dbReference type="PANTHER" id="PTHR10218">
    <property type="entry name" value="GTP-BINDING PROTEIN ALPHA SUBUNIT"/>
    <property type="match status" value="1"/>
</dbReference>
<comment type="caution">
    <text evidence="8">The sequence shown here is derived from an EMBL/GenBank/DDBJ whole genome shotgun (WGS) entry which is preliminary data.</text>
</comment>
<keyword evidence="6" id="KW-0460">Magnesium</keyword>
<dbReference type="PANTHER" id="PTHR10218:SF360">
    <property type="entry name" value="GUANINE NUCLEOTIDE-BINDING PROTEIN SUBUNIT ALPHA HOMOLOG"/>
    <property type="match status" value="1"/>
</dbReference>
<reference evidence="9" key="1">
    <citation type="journal article" date="2012" name="Science">
        <title>The Paleozoic origin of enzymatic lignin decomposition reconstructed from 31 fungal genomes.</title>
        <authorList>
            <person name="Floudas D."/>
            <person name="Binder M."/>
            <person name="Riley R."/>
            <person name="Barry K."/>
            <person name="Blanchette R.A."/>
            <person name="Henrissat B."/>
            <person name="Martinez A.T."/>
            <person name="Otillar R."/>
            <person name="Spatafora J.W."/>
            <person name="Yadav J.S."/>
            <person name="Aerts A."/>
            <person name="Benoit I."/>
            <person name="Boyd A."/>
            <person name="Carlson A."/>
            <person name="Copeland A."/>
            <person name="Coutinho P.M."/>
            <person name="de Vries R.P."/>
            <person name="Ferreira P."/>
            <person name="Findley K."/>
            <person name="Foster B."/>
            <person name="Gaskell J."/>
            <person name="Glotzer D."/>
            <person name="Gorecki P."/>
            <person name="Heitman J."/>
            <person name="Hesse C."/>
            <person name="Hori C."/>
            <person name="Igarashi K."/>
            <person name="Jurgens J.A."/>
            <person name="Kallen N."/>
            <person name="Kersten P."/>
            <person name="Kohler A."/>
            <person name="Kuees U."/>
            <person name="Kumar T.K.A."/>
            <person name="Kuo A."/>
            <person name="LaButti K."/>
            <person name="Larrondo L.F."/>
            <person name="Lindquist E."/>
            <person name="Ling A."/>
            <person name="Lombard V."/>
            <person name="Lucas S."/>
            <person name="Lundell T."/>
            <person name="Martin R."/>
            <person name="McLaughlin D.J."/>
            <person name="Morgenstern I."/>
            <person name="Morin E."/>
            <person name="Murat C."/>
            <person name="Nagy L.G."/>
            <person name="Nolan M."/>
            <person name="Ohm R.A."/>
            <person name="Patyshakuliyeva A."/>
            <person name="Rokas A."/>
            <person name="Ruiz-Duenas F.J."/>
            <person name="Sabat G."/>
            <person name="Salamov A."/>
            <person name="Samejima M."/>
            <person name="Schmutz J."/>
            <person name="Slot J.C."/>
            <person name="St John F."/>
            <person name="Stenlid J."/>
            <person name="Sun H."/>
            <person name="Sun S."/>
            <person name="Syed K."/>
            <person name="Tsang A."/>
            <person name="Wiebenga A."/>
            <person name="Young D."/>
            <person name="Pisabarro A."/>
            <person name="Eastwood D.C."/>
            <person name="Martin F."/>
            <person name="Cullen D."/>
            <person name="Grigoriev I.V."/>
            <person name="Hibbett D.S."/>
        </authorList>
    </citation>
    <scope>NUCLEOTIDE SEQUENCE [LARGE SCALE GENOMIC DNA]</scope>
    <source>
        <strain evidence="9">RWD-64-598 SS2</strain>
    </source>
</reference>
<feature type="binding site" evidence="5">
    <location>
        <begin position="308"/>
        <end position="309"/>
    </location>
    <ligand>
        <name>GTP</name>
        <dbReference type="ChEBI" id="CHEBI:37565"/>
    </ligand>
</feature>
<dbReference type="GO" id="GO:0007188">
    <property type="term" value="P:adenylate cyclase-modulating G protein-coupled receptor signaling pathway"/>
    <property type="evidence" value="ECO:0007669"/>
    <property type="project" value="TreeGrafter"/>
</dbReference>
<dbReference type="EMBL" id="JH711585">
    <property type="protein sequence ID" value="EIW76610.1"/>
    <property type="molecule type" value="Genomic_DNA"/>
</dbReference>
<dbReference type="OrthoDB" id="5817230at2759"/>
<evidence type="ECO:0000256" key="2">
    <source>
        <dbReference type="ARBA" id="ARBA00022741"/>
    </source>
</evidence>
<keyword evidence="2 5" id="KW-0547">Nucleotide-binding</keyword>
<dbReference type="RefSeq" id="XP_007773003.1">
    <property type="nucleotide sequence ID" value="XM_007774813.1"/>
</dbReference>
<evidence type="ECO:0000313" key="9">
    <source>
        <dbReference type="Proteomes" id="UP000053558"/>
    </source>
</evidence>
<dbReference type="GO" id="GO:0001664">
    <property type="term" value="F:G protein-coupled receptor binding"/>
    <property type="evidence" value="ECO:0007669"/>
    <property type="project" value="TreeGrafter"/>
</dbReference>
<keyword evidence="9" id="KW-1185">Reference proteome</keyword>
<evidence type="ECO:0000256" key="7">
    <source>
        <dbReference type="SAM" id="MobiDB-lite"/>
    </source>
</evidence>
<feature type="binding site" evidence="5">
    <location>
        <begin position="432"/>
        <end position="435"/>
    </location>
    <ligand>
        <name>GTP</name>
        <dbReference type="ChEBI" id="CHEBI:37565"/>
    </ligand>
</feature>